<feature type="chain" id="PRO_5047462949" evidence="4">
    <location>
        <begin position="25"/>
        <end position="364"/>
    </location>
</feature>
<keyword evidence="3" id="KW-0813">Transport</keyword>
<sequence>MRLLRMLLAVVFVTGMPFAGQHLAASFFAEPADQAGDDPDDEEATDVQTVQAEVRRFSTRVRAVGSTRAHRAIELRPEDAGLVTRIHFEPGEHVEESALLLELDARSQIAALNAAEATLTEAQTAFDRLSRLHANNATSRVSLDEAEAALLRAASERDIAAANLANRSVTAPFAGRVGLSGVTVGARIEANAVIATLDDTSTIQVDFHVPENLMTQIEIGQQVHLTSSAWPDRTFEGRLTAIDGRVDHSTRSLAVRAEIDNSDGVLTGGMFVRIEVLLDDRESPAVPEYALTVEGMETLLHVLRDGTIERVTVEAGDTVGGHVEILQGIAVGEDVIVTNFHRVEPGMPAQRLEAARRQTLGDQP</sequence>
<gene>
    <name evidence="8" type="ORF">ACFSKQ_06925</name>
</gene>
<dbReference type="Pfam" id="PF25967">
    <property type="entry name" value="RND-MFP_C"/>
    <property type="match status" value="1"/>
</dbReference>
<dbReference type="NCBIfam" id="TIGR01730">
    <property type="entry name" value="RND_mfp"/>
    <property type="match status" value="1"/>
</dbReference>
<evidence type="ECO:0000256" key="1">
    <source>
        <dbReference type="ARBA" id="ARBA00004196"/>
    </source>
</evidence>
<evidence type="ECO:0000256" key="4">
    <source>
        <dbReference type="SAM" id="SignalP"/>
    </source>
</evidence>
<comment type="caution">
    <text evidence="8">The sequence shown here is derived from an EMBL/GenBank/DDBJ whole genome shotgun (WGS) entry which is preliminary data.</text>
</comment>
<dbReference type="Proteomes" id="UP001597371">
    <property type="component" value="Unassembled WGS sequence"/>
</dbReference>
<keyword evidence="4" id="KW-0732">Signal</keyword>
<dbReference type="PANTHER" id="PTHR30469">
    <property type="entry name" value="MULTIDRUG RESISTANCE PROTEIN MDTA"/>
    <property type="match status" value="1"/>
</dbReference>
<dbReference type="Gene3D" id="2.40.420.20">
    <property type="match status" value="1"/>
</dbReference>
<proteinExistence type="inferred from homology"/>
<dbReference type="InterPro" id="IPR058625">
    <property type="entry name" value="MdtA-like_BSH"/>
</dbReference>
<feature type="domain" description="Multidrug resistance protein MdtA-like C-terminal permuted SH3" evidence="7">
    <location>
        <begin position="287"/>
        <end position="339"/>
    </location>
</feature>
<feature type="signal peptide" evidence="4">
    <location>
        <begin position="1"/>
        <end position="24"/>
    </location>
</feature>
<evidence type="ECO:0000256" key="2">
    <source>
        <dbReference type="ARBA" id="ARBA00009477"/>
    </source>
</evidence>
<dbReference type="InterPro" id="IPR058627">
    <property type="entry name" value="MdtA-like_C"/>
</dbReference>
<comment type="similarity">
    <text evidence="2">Belongs to the membrane fusion protein (MFP) (TC 8.A.1) family.</text>
</comment>
<keyword evidence="9" id="KW-1185">Reference proteome</keyword>
<dbReference type="Pfam" id="PF25917">
    <property type="entry name" value="BSH_RND"/>
    <property type="match status" value="1"/>
</dbReference>
<dbReference type="InterPro" id="IPR058792">
    <property type="entry name" value="Beta-barrel_RND_2"/>
</dbReference>
<dbReference type="SUPFAM" id="SSF111369">
    <property type="entry name" value="HlyD-like secretion proteins"/>
    <property type="match status" value="1"/>
</dbReference>
<evidence type="ECO:0000259" key="7">
    <source>
        <dbReference type="Pfam" id="PF25967"/>
    </source>
</evidence>
<organism evidence="8 9">
    <name type="scientific">Aureimonas populi</name>
    <dbReference type="NCBI Taxonomy" id="1701758"/>
    <lineage>
        <taxon>Bacteria</taxon>
        <taxon>Pseudomonadati</taxon>
        <taxon>Pseudomonadota</taxon>
        <taxon>Alphaproteobacteria</taxon>
        <taxon>Hyphomicrobiales</taxon>
        <taxon>Aurantimonadaceae</taxon>
        <taxon>Aureimonas</taxon>
    </lineage>
</organism>
<evidence type="ECO:0000256" key="3">
    <source>
        <dbReference type="ARBA" id="ARBA00022448"/>
    </source>
</evidence>
<evidence type="ECO:0000313" key="9">
    <source>
        <dbReference type="Proteomes" id="UP001597371"/>
    </source>
</evidence>
<dbReference type="InterPro" id="IPR006143">
    <property type="entry name" value="RND_pump_MFP"/>
</dbReference>
<protein>
    <submittedName>
        <fullName evidence="8">Efflux RND transporter periplasmic adaptor subunit</fullName>
    </submittedName>
</protein>
<name>A0ABW5CK87_9HYPH</name>
<dbReference type="Pfam" id="PF25954">
    <property type="entry name" value="Beta-barrel_RND_2"/>
    <property type="match status" value="1"/>
</dbReference>
<reference evidence="9" key="1">
    <citation type="journal article" date="2019" name="Int. J. Syst. Evol. Microbiol.">
        <title>The Global Catalogue of Microorganisms (GCM) 10K type strain sequencing project: providing services to taxonomists for standard genome sequencing and annotation.</title>
        <authorList>
            <consortium name="The Broad Institute Genomics Platform"/>
            <consortium name="The Broad Institute Genome Sequencing Center for Infectious Disease"/>
            <person name="Wu L."/>
            <person name="Ma J."/>
        </authorList>
    </citation>
    <scope>NUCLEOTIDE SEQUENCE [LARGE SCALE GENOMIC DNA]</scope>
    <source>
        <strain evidence="9">ZS-35-S2</strain>
    </source>
</reference>
<evidence type="ECO:0000259" key="5">
    <source>
        <dbReference type="Pfam" id="PF25917"/>
    </source>
</evidence>
<feature type="domain" description="Multidrug resistance protein MdtA-like barrel-sandwich hybrid" evidence="5">
    <location>
        <begin position="72"/>
        <end position="191"/>
    </location>
</feature>
<evidence type="ECO:0000259" key="6">
    <source>
        <dbReference type="Pfam" id="PF25954"/>
    </source>
</evidence>
<feature type="domain" description="CusB-like beta-barrel" evidence="6">
    <location>
        <begin position="205"/>
        <end position="275"/>
    </location>
</feature>
<dbReference type="Gene3D" id="1.10.287.470">
    <property type="entry name" value="Helix hairpin bin"/>
    <property type="match status" value="1"/>
</dbReference>
<dbReference type="RefSeq" id="WP_209736668.1">
    <property type="nucleotide sequence ID" value="NZ_CP072611.1"/>
</dbReference>
<dbReference type="Gene3D" id="2.40.30.170">
    <property type="match status" value="1"/>
</dbReference>
<evidence type="ECO:0000313" key="8">
    <source>
        <dbReference type="EMBL" id="MFD2237198.1"/>
    </source>
</evidence>
<dbReference type="PANTHER" id="PTHR30469:SF11">
    <property type="entry name" value="BLL4320 PROTEIN"/>
    <property type="match status" value="1"/>
</dbReference>
<dbReference type="Gene3D" id="2.40.50.100">
    <property type="match status" value="1"/>
</dbReference>
<comment type="subcellular location">
    <subcellularLocation>
        <location evidence="1">Cell envelope</location>
    </subcellularLocation>
</comment>
<dbReference type="EMBL" id="JBHUIJ010000006">
    <property type="protein sequence ID" value="MFD2237198.1"/>
    <property type="molecule type" value="Genomic_DNA"/>
</dbReference>
<accession>A0ABW5CK87</accession>